<dbReference type="GO" id="GO:0003906">
    <property type="term" value="F:DNA-(apurinic or apyrimidinic site) endonuclease activity"/>
    <property type="evidence" value="ECO:0007669"/>
    <property type="project" value="TreeGrafter"/>
</dbReference>
<dbReference type="FunFam" id="3.20.20.150:FF:000001">
    <property type="entry name" value="Probable endonuclease 4"/>
    <property type="match status" value="1"/>
</dbReference>
<keyword evidence="4" id="KW-0227">DNA damage</keyword>
<organism evidence="9">
    <name type="scientific">bioreactor metagenome</name>
    <dbReference type="NCBI Taxonomy" id="1076179"/>
    <lineage>
        <taxon>unclassified sequences</taxon>
        <taxon>metagenomes</taxon>
        <taxon>ecological metagenomes</taxon>
    </lineage>
</organism>
<feature type="domain" description="Xylose isomerase-like TIM barrel" evidence="8">
    <location>
        <begin position="19"/>
        <end position="269"/>
    </location>
</feature>
<dbReference type="PROSITE" id="PS51432">
    <property type="entry name" value="AP_NUCLEASE_F2_4"/>
    <property type="match status" value="1"/>
</dbReference>
<dbReference type="InterPro" id="IPR013022">
    <property type="entry name" value="Xyl_isomerase-like_TIM-brl"/>
</dbReference>
<evidence type="ECO:0000256" key="5">
    <source>
        <dbReference type="ARBA" id="ARBA00022801"/>
    </source>
</evidence>
<dbReference type="InterPro" id="IPR018246">
    <property type="entry name" value="AP_endonuc_F2_Zn_BS"/>
</dbReference>
<dbReference type="Gene3D" id="3.20.20.150">
    <property type="entry name" value="Divalent-metal-dependent TIM barrel enzymes"/>
    <property type="match status" value="1"/>
</dbReference>
<name>A0A644V517_9ZZZZ</name>
<comment type="cofactor">
    <cofactor evidence="1">
        <name>Zn(2+)</name>
        <dbReference type="ChEBI" id="CHEBI:29105"/>
    </cofactor>
</comment>
<dbReference type="InterPro" id="IPR036237">
    <property type="entry name" value="Xyl_isomerase-like_sf"/>
</dbReference>
<dbReference type="AlphaFoldDB" id="A0A644V517"/>
<sequence length="283" mass="30775">MIKLGFHVSIAGSLPLAVSRAQEAGCDTFQIFTRSPRVWAAKPIEPAVAKAFIDALTVSGIGPVVDHMPYLPNPAAEKPEIYARSIFTMTEELDRCDQLKIPYLVTHLGHHGKEDGHKKGQEKVIAAIGQALDESKGETMILLENTANEKNTVGGTFTDIGVISDALSNERRVGFCFDTCHAAAAGYDLKGHGAETVFRWFNDEAGSLARLKVIHLNDMKGGVGSHLDRHEHLGLGYLGEETIHDVLTFPKISHCAFIMETPSDEIRTDTDNMAVARRLAASS</sequence>
<evidence type="ECO:0000313" key="9">
    <source>
        <dbReference type="EMBL" id="MPL86436.1"/>
    </source>
</evidence>
<dbReference type="EMBL" id="VSSQ01000222">
    <property type="protein sequence ID" value="MPL86436.1"/>
    <property type="molecule type" value="Genomic_DNA"/>
</dbReference>
<evidence type="ECO:0000256" key="2">
    <source>
        <dbReference type="ARBA" id="ARBA00005340"/>
    </source>
</evidence>
<evidence type="ECO:0000256" key="6">
    <source>
        <dbReference type="ARBA" id="ARBA00022833"/>
    </source>
</evidence>
<accession>A0A644V517</accession>
<keyword evidence="5 9" id="KW-0378">Hydrolase</keyword>
<dbReference type="GO" id="GO:0008081">
    <property type="term" value="F:phosphoric diester hydrolase activity"/>
    <property type="evidence" value="ECO:0007669"/>
    <property type="project" value="TreeGrafter"/>
</dbReference>
<dbReference type="PANTHER" id="PTHR21445:SF0">
    <property type="entry name" value="APURINIC-APYRIMIDINIC ENDONUCLEASE"/>
    <property type="match status" value="1"/>
</dbReference>
<dbReference type="EC" id="3.1.21.2" evidence="9"/>
<evidence type="ECO:0000256" key="7">
    <source>
        <dbReference type="ARBA" id="ARBA00023204"/>
    </source>
</evidence>
<dbReference type="GO" id="GO:0008270">
    <property type="term" value="F:zinc ion binding"/>
    <property type="evidence" value="ECO:0007669"/>
    <property type="project" value="InterPro"/>
</dbReference>
<dbReference type="Pfam" id="PF01261">
    <property type="entry name" value="AP_endonuc_2"/>
    <property type="match status" value="1"/>
</dbReference>
<dbReference type="PANTHER" id="PTHR21445">
    <property type="entry name" value="ENDONUCLEASE IV ENDODEOXYRIBONUCLEASE IV"/>
    <property type="match status" value="1"/>
</dbReference>
<comment type="similarity">
    <text evidence="2">Belongs to the AP endonuclease 2 family.</text>
</comment>
<protein>
    <submittedName>
        <fullName evidence="9">Putative endonuclease 4</fullName>
        <ecNumber evidence="9">3.1.21.2</ecNumber>
    </submittedName>
</protein>
<evidence type="ECO:0000256" key="1">
    <source>
        <dbReference type="ARBA" id="ARBA00001947"/>
    </source>
</evidence>
<proteinExistence type="inferred from homology"/>
<dbReference type="InterPro" id="IPR001719">
    <property type="entry name" value="AP_endonuc_2"/>
</dbReference>
<keyword evidence="6" id="KW-0862">Zinc</keyword>
<dbReference type="PROSITE" id="PS00730">
    <property type="entry name" value="AP_NUCLEASE_F2_2"/>
    <property type="match status" value="1"/>
</dbReference>
<comment type="caution">
    <text evidence="9">The sequence shown here is derived from an EMBL/GenBank/DDBJ whole genome shotgun (WGS) entry which is preliminary data.</text>
</comment>
<dbReference type="SUPFAM" id="SSF51658">
    <property type="entry name" value="Xylose isomerase-like"/>
    <property type="match status" value="1"/>
</dbReference>
<dbReference type="CDD" id="cd00019">
    <property type="entry name" value="AP2Ec"/>
    <property type="match status" value="1"/>
</dbReference>
<dbReference type="GO" id="GO:0006284">
    <property type="term" value="P:base-excision repair"/>
    <property type="evidence" value="ECO:0007669"/>
    <property type="project" value="TreeGrafter"/>
</dbReference>
<dbReference type="HAMAP" id="MF_00152">
    <property type="entry name" value="Nfo"/>
    <property type="match status" value="1"/>
</dbReference>
<reference evidence="9" key="1">
    <citation type="submission" date="2019-08" db="EMBL/GenBank/DDBJ databases">
        <authorList>
            <person name="Kucharzyk K."/>
            <person name="Murdoch R.W."/>
            <person name="Higgins S."/>
            <person name="Loffler F."/>
        </authorList>
    </citation>
    <scope>NUCLEOTIDE SEQUENCE</scope>
</reference>
<dbReference type="GO" id="GO:0008833">
    <property type="term" value="F:deoxyribonuclease IV (phage-T4-induced) activity"/>
    <property type="evidence" value="ECO:0007669"/>
    <property type="project" value="UniProtKB-EC"/>
</dbReference>
<keyword evidence="3" id="KW-0479">Metal-binding</keyword>
<dbReference type="SMART" id="SM00518">
    <property type="entry name" value="AP2Ec"/>
    <property type="match status" value="1"/>
</dbReference>
<evidence type="ECO:0000259" key="8">
    <source>
        <dbReference type="Pfam" id="PF01261"/>
    </source>
</evidence>
<dbReference type="GO" id="GO:0003677">
    <property type="term" value="F:DNA binding"/>
    <property type="evidence" value="ECO:0007669"/>
    <property type="project" value="InterPro"/>
</dbReference>
<dbReference type="NCBIfam" id="TIGR00587">
    <property type="entry name" value="nfo"/>
    <property type="match status" value="1"/>
</dbReference>
<gene>
    <name evidence="9" type="primary">nfo_12</name>
    <name evidence="9" type="ORF">SDC9_32416</name>
</gene>
<evidence type="ECO:0000256" key="3">
    <source>
        <dbReference type="ARBA" id="ARBA00022723"/>
    </source>
</evidence>
<evidence type="ECO:0000256" key="4">
    <source>
        <dbReference type="ARBA" id="ARBA00022763"/>
    </source>
</evidence>
<keyword evidence="9" id="KW-0540">Nuclease</keyword>
<keyword evidence="9" id="KW-0255">Endonuclease</keyword>
<keyword evidence="7" id="KW-0234">DNA repair</keyword>